<proteinExistence type="inferred from homology"/>
<keyword evidence="3 5" id="KW-0808">Transferase</keyword>
<dbReference type="InterPro" id="IPR029028">
    <property type="entry name" value="Alpha/beta_knot_MTases"/>
</dbReference>
<evidence type="ECO:0000256" key="1">
    <source>
        <dbReference type="ARBA" id="ARBA00007228"/>
    </source>
</evidence>
<dbReference type="AlphaFoldDB" id="A0A5B9EDH5"/>
<dbReference type="GO" id="GO:0005737">
    <property type="term" value="C:cytoplasm"/>
    <property type="evidence" value="ECO:0007669"/>
    <property type="project" value="UniProtKB-ARBA"/>
</dbReference>
<evidence type="ECO:0000313" key="5">
    <source>
        <dbReference type="EMBL" id="QEE29704.1"/>
    </source>
</evidence>
<dbReference type="KEGG" id="talb:FTW19_17980"/>
<reference evidence="5 6" key="1">
    <citation type="submission" date="2019-08" db="EMBL/GenBank/DDBJ databases">
        <title>Complete genome sequence of Terriglobus albidus strain ORNL.</title>
        <authorList>
            <person name="Podar M."/>
        </authorList>
    </citation>
    <scope>NUCLEOTIDE SEQUENCE [LARGE SCALE GENOMIC DNA]</scope>
    <source>
        <strain evidence="5 6">ORNL</strain>
    </source>
</reference>
<gene>
    <name evidence="5" type="ORF">FTW19_17980</name>
</gene>
<dbReference type="EMBL" id="CP042806">
    <property type="protein sequence ID" value="QEE29704.1"/>
    <property type="molecule type" value="Genomic_DNA"/>
</dbReference>
<dbReference type="PANTHER" id="PTHR43191:SF2">
    <property type="entry name" value="RRNA METHYLTRANSFERASE 3, MITOCHONDRIAL"/>
    <property type="match status" value="1"/>
</dbReference>
<dbReference type="InterPro" id="IPR029064">
    <property type="entry name" value="Ribosomal_eL30-like_sf"/>
</dbReference>
<dbReference type="InterPro" id="IPR051259">
    <property type="entry name" value="rRNA_Methyltransferase"/>
</dbReference>
<protein>
    <submittedName>
        <fullName evidence="5">RNA methyltransferase</fullName>
    </submittedName>
</protein>
<dbReference type="Gene3D" id="3.40.1280.10">
    <property type="match status" value="1"/>
</dbReference>
<accession>A0A5B9EDH5</accession>
<dbReference type="InterPro" id="IPR029026">
    <property type="entry name" value="tRNA_m1G_MTases_N"/>
</dbReference>
<dbReference type="InterPro" id="IPR001537">
    <property type="entry name" value="SpoU_MeTrfase"/>
</dbReference>
<evidence type="ECO:0000256" key="2">
    <source>
        <dbReference type="ARBA" id="ARBA00022603"/>
    </source>
</evidence>
<dbReference type="Pfam" id="PF00588">
    <property type="entry name" value="SpoU_methylase"/>
    <property type="match status" value="1"/>
</dbReference>
<sequence length="258" mass="26848">MPFLITSRTNPRLKQLRAALDGLTRLSEGYIGIEGEHLLEEALRSGLEVKSVFLREDRVLPASLILPPTLEVISVAKDAFVSATESPQGVAALVIPPRHSPEALLRGKPLIVVTEALQDPGNLGTLIRTAEAFGATGLVTLSGTVSPWNQKALRASAGSALRLPIVAGDTATIDLLRRNGVRILAAVPADGIPATKAGLVEPCAILLGNEGAGLSASMLGLADERITIPTPGPTESLNAAVAGSILLYEAARQRAGEQ</sequence>
<evidence type="ECO:0000259" key="4">
    <source>
        <dbReference type="SMART" id="SM00967"/>
    </source>
</evidence>
<dbReference type="GO" id="GO:0008173">
    <property type="term" value="F:RNA methyltransferase activity"/>
    <property type="evidence" value="ECO:0007669"/>
    <property type="project" value="InterPro"/>
</dbReference>
<feature type="domain" description="RNA 2-O ribose methyltransferase substrate binding" evidence="4">
    <location>
        <begin position="32"/>
        <end position="100"/>
    </location>
</feature>
<dbReference type="SUPFAM" id="SSF75217">
    <property type="entry name" value="alpha/beta knot"/>
    <property type="match status" value="1"/>
</dbReference>
<dbReference type="InterPro" id="IPR053888">
    <property type="entry name" value="MRM3-like_sub_bind"/>
</dbReference>
<dbReference type="Proteomes" id="UP000321820">
    <property type="component" value="Chromosome"/>
</dbReference>
<keyword evidence="6" id="KW-1185">Reference proteome</keyword>
<organism evidence="5 6">
    <name type="scientific">Terriglobus albidus</name>
    <dbReference type="NCBI Taxonomy" id="1592106"/>
    <lineage>
        <taxon>Bacteria</taxon>
        <taxon>Pseudomonadati</taxon>
        <taxon>Acidobacteriota</taxon>
        <taxon>Terriglobia</taxon>
        <taxon>Terriglobales</taxon>
        <taxon>Acidobacteriaceae</taxon>
        <taxon>Terriglobus</taxon>
    </lineage>
</organism>
<dbReference type="GO" id="GO:0006396">
    <property type="term" value="P:RNA processing"/>
    <property type="evidence" value="ECO:0007669"/>
    <property type="project" value="InterPro"/>
</dbReference>
<dbReference type="SMART" id="SM00967">
    <property type="entry name" value="SpoU_sub_bind"/>
    <property type="match status" value="1"/>
</dbReference>
<name>A0A5B9EDH5_9BACT</name>
<comment type="similarity">
    <text evidence="1">Belongs to the class IV-like SAM-binding methyltransferase superfamily. RNA methyltransferase TrmH family.</text>
</comment>
<keyword evidence="2 5" id="KW-0489">Methyltransferase</keyword>
<evidence type="ECO:0000256" key="3">
    <source>
        <dbReference type="ARBA" id="ARBA00022679"/>
    </source>
</evidence>
<dbReference type="PANTHER" id="PTHR43191">
    <property type="entry name" value="RRNA METHYLTRANSFERASE 3"/>
    <property type="match status" value="1"/>
</dbReference>
<dbReference type="Gene3D" id="3.30.1330.30">
    <property type="match status" value="1"/>
</dbReference>
<dbReference type="OrthoDB" id="9794400at2"/>
<dbReference type="InterPro" id="IPR013123">
    <property type="entry name" value="SpoU_subst-bd"/>
</dbReference>
<dbReference type="CDD" id="cd18095">
    <property type="entry name" value="SpoU-like_rRNA-MTase"/>
    <property type="match status" value="1"/>
</dbReference>
<evidence type="ECO:0000313" key="6">
    <source>
        <dbReference type="Proteomes" id="UP000321820"/>
    </source>
</evidence>
<dbReference type="GO" id="GO:0003723">
    <property type="term" value="F:RNA binding"/>
    <property type="evidence" value="ECO:0007669"/>
    <property type="project" value="InterPro"/>
</dbReference>
<dbReference type="Pfam" id="PF22435">
    <property type="entry name" value="MRM3-like_sub_bind"/>
    <property type="match status" value="1"/>
</dbReference>
<dbReference type="SUPFAM" id="SSF55315">
    <property type="entry name" value="L30e-like"/>
    <property type="match status" value="1"/>
</dbReference>
<dbReference type="GO" id="GO:0032259">
    <property type="term" value="P:methylation"/>
    <property type="evidence" value="ECO:0007669"/>
    <property type="project" value="UniProtKB-KW"/>
</dbReference>
<dbReference type="RefSeq" id="WP_147648961.1">
    <property type="nucleotide sequence ID" value="NZ_CP042806.1"/>
</dbReference>